<reference evidence="1 2" key="1">
    <citation type="submission" date="2017-10" db="EMBL/GenBank/DDBJ databases">
        <authorList>
            <person name="Banno H."/>
            <person name="Chua N.-H."/>
        </authorList>
    </citation>
    <scope>NUCLEOTIDE SEQUENCE [LARGE SCALE GENOMIC DNA]</scope>
    <source>
        <strain evidence="1 2">YW11</strain>
    </source>
</reference>
<accession>A0A2C7A6H1</accession>
<organism evidence="1 2">
    <name type="scientific">Teichococcus rhizosphaerae</name>
    <dbReference type="NCBI Taxonomy" id="1335062"/>
    <lineage>
        <taxon>Bacteria</taxon>
        <taxon>Pseudomonadati</taxon>
        <taxon>Pseudomonadota</taxon>
        <taxon>Alphaproteobacteria</taxon>
        <taxon>Acetobacterales</taxon>
        <taxon>Roseomonadaceae</taxon>
        <taxon>Roseomonas</taxon>
    </lineage>
</organism>
<keyword evidence="2" id="KW-1185">Reference proteome</keyword>
<comment type="caution">
    <text evidence="1">The sequence shown here is derived from an EMBL/GenBank/DDBJ whole genome shotgun (WGS) entry which is preliminary data.</text>
</comment>
<name>A0A2C7A6H1_9PROT</name>
<dbReference type="RefSeq" id="WP_099096562.1">
    <property type="nucleotide sequence ID" value="NZ_PDNU01000034.1"/>
</dbReference>
<proteinExistence type="predicted"/>
<dbReference type="EMBL" id="PDNU01000034">
    <property type="protein sequence ID" value="PHK93950.1"/>
    <property type="molecule type" value="Genomic_DNA"/>
</dbReference>
<dbReference type="AlphaFoldDB" id="A0A2C7A6H1"/>
<evidence type="ECO:0000313" key="1">
    <source>
        <dbReference type="EMBL" id="PHK93950.1"/>
    </source>
</evidence>
<sequence length="67" mass="7297">MDEIFIAEAGATARRWSGIDIPNETARQMAADLLKLIADFEALRGGLGFEDEPADFEAALRDCKEPG</sequence>
<evidence type="ECO:0000313" key="2">
    <source>
        <dbReference type="Proteomes" id="UP000223527"/>
    </source>
</evidence>
<protein>
    <submittedName>
        <fullName evidence="1">Uncharacterized protein</fullName>
    </submittedName>
</protein>
<dbReference type="OrthoDB" id="7281611at2"/>
<dbReference type="Proteomes" id="UP000223527">
    <property type="component" value="Unassembled WGS sequence"/>
</dbReference>
<gene>
    <name evidence="1" type="ORF">CR162_16135</name>
</gene>